<keyword evidence="1" id="KW-1133">Transmembrane helix</keyword>
<organism evidence="3 4">
    <name type="scientific">Lactococcus lactis</name>
    <dbReference type="NCBI Taxonomy" id="1358"/>
    <lineage>
        <taxon>Bacteria</taxon>
        <taxon>Bacillati</taxon>
        <taxon>Bacillota</taxon>
        <taxon>Bacilli</taxon>
        <taxon>Lactobacillales</taxon>
        <taxon>Streptococcaceae</taxon>
        <taxon>Lactococcus</taxon>
    </lineage>
</organism>
<dbReference type="EMBL" id="OGTW01000065">
    <property type="protein sequence ID" value="SPB26028.1"/>
    <property type="molecule type" value="Genomic_DNA"/>
</dbReference>
<keyword evidence="1" id="KW-0812">Transmembrane</keyword>
<evidence type="ECO:0000256" key="1">
    <source>
        <dbReference type="SAM" id="Phobius"/>
    </source>
</evidence>
<reference evidence="4" key="2">
    <citation type="submission" date="2018-05" db="EMBL/GenBank/DDBJ databases">
        <authorList>
            <person name="Duru I."/>
        </authorList>
    </citation>
    <scope>NUCLEOTIDE SEQUENCE [LARGE SCALE GENOMIC DNA]</scope>
</reference>
<dbReference type="Proteomes" id="UP000279235">
    <property type="component" value="Unassembled WGS sequence"/>
</dbReference>
<name>A0A2X0R432_9LACT</name>
<proteinExistence type="predicted"/>
<reference evidence="2" key="1">
    <citation type="submission" date="2018-01" db="EMBL/GenBank/DDBJ databases">
        <authorList>
            <person name="Gaut B.S."/>
            <person name="Morton B.R."/>
            <person name="Clegg M.T."/>
            <person name="Duvall M.R."/>
        </authorList>
    </citation>
    <scope>NUCLEOTIDE SEQUENCE</scope>
    <source>
        <strain evidence="2">Lactococcus lactis</strain>
    </source>
</reference>
<sequence>MSINDLIKAIIALVVLILGINFMVDRTLTSFTSLYEVEKEDENGKES</sequence>
<dbReference type="EMBL" id="OGTW02000065">
    <property type="protein sequence ID" value="SPS11517.1"/>
    <property type="molecule type" value="Genomic_DNA"/>
</dbReference>
<accession>A0A2X0R432</accession>
<reference evidence="3" key="3">
    <citation type="submission" date="2018-05" db="EMBL/GenBank/DDBJ databases">
        <authorList>
            <person name="Lanie J.A."/>
            <person name="Ng W.-L."/>
            <person name="Kazmierczak K.M."/>
            <person name="Andrzejewski T.M."/>
            <person name="Davidsen T.M."/>
            <person name="Wayne K.J."/>
            <person name="Tettelin H."/>
            <person name="Glass J.I."/>
            <person name="Rusch D."/>
            <person name="Podicherti R."/>
            <person name="Tsui H.-C.T."/>
            <person name="Winkler M.E."/>
        </authorList>
    </citation>
    <scope>NUCLEOTIDE SEQUENCE</scope>
    <source>
        <strain evidence="3">Lactococcus lactis</strain>
    </source>
</reference>
<keyword evidence="1" id="KW-0472">Membrane</keyword>
<dbReference type="AlphaFoldDB" id="A0A2X0R432"/>
<evidence type="ECO:0000313" key="3">
    <source>
        <dbReference type="EMBL" id="SPS11517.1"/>
    </source>
</evidence>
<evidence type="ECO:0000313" key="4">
    <source>
        <dbReference type="Proteomes" id="UP000279235"/>
    </source>
</evidence>
<protein>
    <submittedName>
        <fullName evidence="3">Uncharacterized protein</fullName>
    </submittedName>
</protein>
<evidence type="ECO:0000313" key="2">
    <source>
        <dbReference type="EMBL" id="SPB26028.1"/>
    </source>
</evidence>
<feature type="transmembrane region" description="Helical" evidence="1">
    <location>
        <begin position="6"/>
        <end position="24"/>
    </location>
</feature>
<gene>
    <name evidence="3" type="ORF">AMHIJAGA_01451</name>
</gene>